<keyword evidence="4 5" id="KW-0464">Manganese</keyword>
<evidence type="ECO:0000256" key="7">
    <source>
        <dbReference type="PROSITE-ProRule" id="PRU00742"/>
    </source>
</evidence>
<dbReference type="GO" id="GO:0033389">
    <property type="term" value="P:putrescine biosynthetic process from arginine, via agmatine"/>
    <property type="evidence" value="ECO:0007669"/>
    <property type="project" value="TreeGrafter"/>
</dbReference>
<dbReference type="PRINTS" id="PR00116">
    <property type="entry name" value="ARGINASE"/>
</dbReference>
<evidence type="ECO:0000313" key="9">
    <source>
        <dbReference type="EMBL" id="MDK4326316.1"/>
    </source>
</evidence>
<dbReference type="EMBL" id="JASNVP010000006">
    <property type="protein sequence ID" value="MDK4326316.1"/>
    <property type="molecule type" value="Genomic_DNA"/>
</dbReference>
<dbReference type="HAMAP" id="MF_00737">
    <property type="entry name" value="Formimidoylglutam"/>
    <property type="match status" value="1"/>
</dbReference>
<comment type="cofactor">
    <cofactor evidence="5">
        <name>Mn(2+)</name>
        <dbReference type="ChEBI" id="CHEBI:29035"/>
    </cofactor>
    <text evidence="5">Binds 2 manganese ions per subunit.</text>
</comment>
<comment type="pathway">
    <text evidence="5">Amino-acid degradation; L-histidine degradation into L-glutamate; L-glutamate from N-formimidoyl-L-glutamate (hydrolase route): step 1/1.</text>
</comment>
<name>A0AAP4BVX9_9CORY</name>
<dbReference type="GO" id="GO:0050415">
    <property type="term" value="F:formimidoylglutamase activity"/>
    <property type="evidence" value="ECO:0007669"/>
    <property type="project" value="UniProtKB-UniRule"/>
</dbReference>
<dbReference type="GO" id="GO:0019556">
    <property type="term" value="P:L-histidine catabolic process to glutamate and formamide"/>
    <property type="evidence" value="ECO:0007669"/>
    <property type="project" value="UniProtKB-UniRule"/>
</dbReference>
<evidence type="ECO:0000256" key="8">
    <source>
        <dbReference type="RuleBase" id="RU003684"/>
    </source>
</evidence>
<dbReference type="SUPFAM" id="SSF52768">
    <property type="entry name" value="Arginase/deacetylase"/>
    <property type="match status" value="1"/>
</dbReference>
<dbReference type="PROSITE" id="PS01053">
    <property type="entry name" value="ARGINASE_1"/>
    <property type="match status" value="1"/>
</dbReference>
<dbReference type="Pfam" id="PF00491">
    <property type="entry name" value="Arginase"/>
    <property type="match status" value="1"/>
</dbReference>
<dbReference type="EC" id="3.5.3.8" evidence="5 6"/>
<proteinExistence type="inferred from homology"/>
<comment type="similarity">
    <text evidence="5 7 8">Belongs to the arginase family.</text>
</comment>
<dbReference type="InterPro" id="IPR005923">
    <property type="entry name" value="HutG"/>
</dbReference>
<evidence type="ECO:0000256" key="2">
    <source>
        <dbReference type="ARBA" id="ARBA00022801"/>
    </source>
</evidence>
<keyword evidence="1 5" id="KW-0479">Metal-binding</keyword>
<comment type="function">
    <text evidence="5">Catalyzes the conversion of N-formimidoyl-L-glutamate to L-glutamate and formamide.</text>
</comment>
<dbReference type="RefSeq" id="WP_026167888.1">
    <property type="nucleotide sequence ID" value="NZ_CBCRTU010000004.1"/>
</dbReference>
<feature type="binding site" evidence="5">
    <location>
        <position position="161"/>
    </location>
    <ligand>
        <name>Mn(2+)</name>
        <dbReference type="ChEBI" id="CHEBI:29035"/>
        <label>2</label>
    </ligand>
</feature>
<dbReference type="PROSITE" id="PS51409">
    <property type="entry name" value="ARGINASE_2"/>
    <property type="match status" value="1"/>
</dbReference>
<gene>
    <name evidence="5 9" type="primary">hutG</name>
    <name evidence="9" type="ORF">QPX54_07345</name>
</gene>
<feature type="binding site" evidence="5">
    <location>
        <position position="163"/>
    </location>
    <ligand>
        <name>Mn(2+)</name>
        <dbReference type="ChEBI" id="CHEBI:29035"/>
        <label>1</label>
    </ligand>
</feature>
<dbReference type="InterPro" id="IPR023696">
    <property type="entry name" value="Ureohydrolase_dom_sf"/>
</dbReference>
<accession>A0AAP4BVX9</accession>
<reference evidence="9" key="1">
    <citation type="submission" date="2023-05" db="EMBL/GenBank/DDBJ databases">
        <title>Metabolic capabilities are highly conserved among human nasal-associated Corynebacterium species in pangenomic analyses.</title>
        <authorList>
            <person name="Tran T.H."/>
            <person name="Roberts A.Q."/>
            <person name="Escapa I.F."/>
            <person name="Gao W."/>
            <person name="Conlan S."/>
            <person name="Kong H."/>
            <person name="Segre J.A."/>
            <person name="Kelly M.S."/>
            <person name="Lemon K.P."/>
        </authorList>
    </citation>
    <scope>NUCLEOTIDE SEQUENCE</scope>
    <source>
        <strain evidence="9">KPL2654</strain>
    </source>
</reference>
<dbReference type="Gene3D" id="3.40.800.10">
    <property type="entry name" value="Ureohydrolase domain"/>
    <property type="match status" value="1"/>
</dbReference>
<comment type="catalytic activity">
    <reaction evidence="5">
        <text>N-formimidoyl-L-glutamate + H2O = formamide + L-glutamate</text>
        <dbReference type="Rhea" id="RHEA:22492"/>
        <dbReference type="ChEBI" id="CHEBI:15377"/>
        <dbReference type="ChEBI" id="CHEBI:16397"/>
        <dbReference type="ChEBI" id="CHEBI:29985"/>
        <dbReference type="ChEBI" id="CHEBI:58928"/>
        <dbReference type="EC" id="3.5.3.8"/>
    </reaction>
</comment>
<protein>
    <recommendedName>
        <fullName evidence="5 6">Formimidoylglutamase</fullName>
        <ecNumber evidence="5 6">3.5.3.8</ecNumber>
    </recommendedName>
    <alternativeName>
        <fullName evidence="5">Formiminoglutamase</fullName>
    </alternativeName>
    <alternativeName>
        <fullName evidence="5">Formiminoglutamate hydrolase</fullName>
    </alternativeName>
</protein>
<dbReference type="InterPro" id="IPR006035">
    <property type="entry name" value="Ureohydrolase"/>
</dbReference>
<dbReference type="GeneID" id="64188335"/>
<comment type="caution">
    <text evidence="9">The sequence shown here is derived from an EMBL/GenBank/DDBJ whole genome shotgun (WGS) entry which is preliminary data.</text>
</comment>
<feature type="binding site" evidence="5">
    <location>
        <position position="128"/>
    </location>
    <ligand>
        <name>Mn(2+)</name>
        <dbReference type="ChEBI" id="CHEBI:29035"/>
        <label>1</label>
    </ligand>
</feature>
<dbReference type="Proteomes" id="UP001226160">
    <property type="component" value="Unassembled WGS sequence"/>
</dbReference>
<organism evidence="9 10">
    <name type="scientific">Corynebacterium propinquum</name>
    <dbReference type="NCBI Taxonomy" id="43769"/>
    <lineage>
        <taxon>Bacteria</taxon>
        <taxon>Bacillati</taxon>
        <taxon>Actinomycetota</taxon>
        <taxon>Actinomycetes</taxon>
        <taxon>Mycobacteriales</taxon>
        <taxon>Corynebacteriaceae</taxon>
        <taxon>Corynebacterium</taxon>
    </lineage>
</organism>
<feature type="binding site" evidence="5">
    <location>
        <position position="249"/>
    </location>
    <ligand>
        <name>Mn(2+)</name>
        <dbReference type="ChEBI" id="CHEBI:29035"/>
        <label>2</label>
    </ligand>
</feature>
<dbReference type="CDD" id="cd09988">
    <property type="entry name" value="Formimidoylglutamase"/>
    <property type="match status" value="1"/>
</dbReference>
<dbReference type="PANTHER" id="PTHR11358">
    <property type="entry name" value="ARGINASE/AGMATINASE"/>
    <property type="match status" value="1"/>
</dbReference>
<evidence type="ECO:0000256" key="6">
    <source>
        <dbReference type="NCBIfam" id="TIGR01227"/>
    </source>
</evidence>
<keyword evidence="2 5" id="KW-0378">Hydrolase</keyword>
<dbReference type="PANTHER" id="PTHR11358:SF35">
    <property type="entry name" value="FORMIMIDOYLGLUTAMASE"/>
    <property type="match status" value="1"/>
</dbReference>
<evidence type="ECO:0000256" key="1">
    <source>
        <dbReference type="ARBA" id="ARBA00022723"/>
    </source>
</evidence>
<evidence type="ECO:0000256" key="3">
    <source>
        <dbReference type="ARBA" id="ARBA00022808"/>
    </source>
</evidence>
<evidence type="ECO:0000313" key="10">
    <source>
        <dbReference type="Proteomes" id="UP001226160"/>
    </source>
</evidence>
<dbReference type="NCBIfam" id="TIGR01227">
    <property type="entry name" value="hutG"/>
    <property type="match status" value="1"/>
</dbReference>
<keyword evidence="3 5" id="KW-0369">Histidine metabolism</keyword>
<feature type="binding site" evidence="5">
    <location>
        <position position="159"/>
    </location>
    <ligand>
        <name>Mn(2+)</name>
        <dbReference type="ChEBI" id="CHEBI:29035"/>
        <label>2</label>
    </ligand>
</feature>
<evidence type="ECO:0000256" key="5">
    <source>
        <dbReference type="HAMAP-Rule" id="MF_00737"/>
    </source>
</evidence>
<dbReference type="InterPro" id="IPR020855">
    <property type="entry name" value="Ureohydrolase_Mn_BS"/>
</dbReference>
<dbReference type="GO" id="GO:0008783">
    <property type="term" value="F:agmatinase activity"/>
    <property type="evidence" value="ECO:0007669"/>
    <property type="project" value="TreeGrafter"/>
</dbReference>
<dbReference type="GO" id="GO:0030145">
    <property type="term" value="F:manganese ion binding"/>
    <property type="evidence" value="ECO:0007669"/>
    <property type="project" value="UniProtKB-UniRule"/>
</dbReference>
<evidence type="ECO:0000256" key="4">
    <source>
        <dbReference type="ARBA" id="ARBA00023211"/>
    </source>
</evidence>
<dbReference type="AlphaFoldDB" id="A0AAP4BVX9"/>
<sequence>MSDFEWTGRVDGPGSEHARWHSVIQTDLAVSTAAAQGDRPSRPGVALIGFASDEGVRRNGGRQGAAGGPDALRTALGGLAIHDDVPRYDTGTVTYEGRDLEAGQEELSQRVAATVRAGHLPVILGGGHETAFASHRGLVRGLKNENPDGLRDLGIFNLDAHFDLRDADEPTSGTPFRQISEIDGENFSYTVWGISKANNTRVLFETADRLGVNYLLDEDLARATVNEVTEIAHKAVQDFKNIHLSIDLDVLPASVAPGVSAPAALGVEALKVYAMALALAQTGKLRLVDVVELNPKYDVDSRTAKLAARMIHDIVAAHGGTQK</sequence>
<feature type="binding site" evidence="5">
    <location>
        <position position="247"/>
    </location>
    <ligand>
        <name>Mn(2+)</name>
        <dbReference type="ChEBI" id="CHEBI:29035"/>
        <label>2</label>
    </ligand>
</feature>
<feature type="binding site" evidence="5">
    <location>
        <position position="159"/>
    </location>
    <ligand>
        <name>Mn(2+)</name>
        <dbReference type="ChEBI" id="CHEBI:29035"/>
        <label>1</label>
    </ligand>
</feature>
<feature type="binding site" evidence="5">
    <location>
        <position position="247"/>
    </location>
    <ligand>
        <name>Mn(2+)</name>
        <dbReference type="ChEBI" id="CHEBI:29035"/>
        <label>1</label>
    </ligand>
</feature>